<name>A0A1S8X3G4_OPIVI</name>
<evidence type="ECO:0000313" key="2">
    <source>
        <dbReference type="Proteomes" id="UP000243686"/>
    </source>
</evidence>
<keyword evidence="2" id="KW-1185">Reference proteome</keyword>
<dbReference type="PANTHER" id="PTHR47331:SF1">
    <property type="entry name" value="GAG-LIKE PROTEIN"/>
    <property type="match status" value="1"/>
</dbReference>
<protein>
    <recommendedName>
        <fullName evidence="3">Peptidase aspartic putative domain-containing protein</fullName>
    </recommendedName>
</protein>
<dbReference type="EMBL" id="KV892227">
    <property type="protein sequence ID" value="OON21217.1"/>
    <property type="molecule type" value="Genomic_DNA"/>
</dbReference>
<evidence type="ECO:0000313" key="1">
    <source>
        <dbReference type="EMBL" id="OON21217.1"/>
    </source>
</evidence>
<organism evidence="1 2">
    <name type="scientific">Opisthorchis viverrini</name>
    <name type="common">Southeast Asian liver fluke</name>
    <dbReference type="NCBI Taxonomy" id="6198"/>
    <lineage>
        <taxon>Eukaryota</taxon>
        <taxon>Metazoa</taxon>
        <taxon>Spiralia</taxon>
        <taxon>Lophotrochozoa</taxon>
        <taxon>Platyhelminthes</taxon>
        <taxon>Trematoda</taxon>
        <taxon>Digenea</taxon>
        <taxon>Opisthorchiida</taxon>
        <taxon>Opisthorchiata</taxon>
        <taxon>Opisthorchiidae</taxon>
        <taxon>Opisthorchis</taxon>
    </lineage>
</organism>
<dbReference type="CDD" id="cd00303">
    <property type="entry name" value="retropepsin_like"/>
    <property type="match status" value="1"/>
</dbReference>
<dbReference type="Proteomes" id="UP000243686">
    <property type="component" value="Unassembled WGS sequence"/>
</dbReference>
<dbReference type="PANTHER" id="PTHR47331">
    <property type="entry name" value="PHD-TYPE DOMAIN-CONTAINING PROTEIN"/>
    <property type="match status" value="1"/>
</dbReference>
<reference evidence="1 2" key="1">
    <citation type="submission" date="2015-03" db="EMBL/GenBank/DDBJ databases">
        <title>Draft genome of the nematode, Opisthorchis viverrini.</title>
        <authorList>
            <person name="Mitreva M."/>
        </authorList>
    </citation>
    <scope>NUCLEOTIDE SEQUENCE [LARGE SCALE GENOMIC DNA]</scope>
    <source>
        <strain evidence="1">Khon Kaen</strain>
    </source>
</reference>
<dbReference type="AlphaFoldDB" id="A0A1S8X3G4"/>
<sequence length="374" mass="41621">MAGNHTLAPSTSSMNLPRSELTKFDGSSHDYLKFIRQFEFHQKWAEYFDGVTKDERKLTFRGLRNFMDIRARISNSRFGTIADQTNKCRAAQATLPKQPIKRQHSSVYAVFKTTESCLLCSEPHPLTNGVKFAESECSERLGAGHVTKACNTERKCGVNECKARHYYLLHTAPNPSRSVKGNCNASNARQVSTAFSLLLVRIKGPLGKLVVYALLDNGSDTTLVSHDVLRKLGIPPHPSQLTIKTISGICLSESCVENLEIGFPLDSTWANIEKAFVVPRIMPSLRSDDCLLSVPSIDAARMISAQLTEMLLKAGFHLRAWATNAPEAMENLFSAEGAESPLTLPGCNPTMHPNLDTQWDILRDEFCFQYDIPR</sequence>
<accession>A0A1S8X3G4</accession>
<evidence type="ECO:0008006" key="3">
    <source>
        <dbReference type="Google" id="ProtNLM"/>
    </source>
</evidence>
<gene>
    <name evidence="1" type="ORF">X801_02893</name>
</gene>
<proteinExistence type="predicted"/>